<dbReference type="Proteomes" id="UP001139648">
    <property type="component" value="Unassembled WGS sequence"/>
</dbReference>
<proteinExistence type="predicted"/>
<comment type="caution">
    <text evidence="2">The sequence shown here is derived from an EMBL/GenBank/DDBJ whole genome shotgun (WGS) entry which is preliminary data.</text>
</comment>
<evidence type="ECO:0000259" key="1">
    <source>
        <dbReference type="Pfam" id="PF08818"/>
    </source>
</evidence>
<protein>
    <submittedName>
        <fullName evidence="2">Uncharacterized protein YdeI (YjbR/CyaY-like superfamily)</fullName>
    </submittedName>
</protein>
<accession>A0A9X2GFQ9</accession>
<dbReference type="InterPro" id="IPR014922">
    <property type="entry name" value="YdhG-like"/>
</dbReference>
<dbReference type="EMBL" id="JAMZEB010000002">
    <property type="protein sequence ID" value="MCP2357015.1"/>
    <property type="molecule type" value="Genomic_DNA"/>
</dbReference>
<dbReference type="RefSeq" id="WP_253744164.1">
    <property type="nucleotide sequence ID" value="NZ_BAABKA010000103.1"/>
</dbReference>
<evidence type="ECO:0000313" key="3">
    <source>
        <dbReference type="Proteomes" id="UP001139648"/>
    </source>
</evidence>
<dbReference type="Pfam" id="PF08818">
    <property type="entry name" value="DUF1801"/>
    <property type="match status" value="1"/>
</dbReference>
<name>A0A9X2GFQ9_9ACTN</name>
<dbReference type="AlphaFoldDB" id="A0A9X2GFQ9"/>
<feature type="domain" description="YdhG-like" evidence="1">
    <location>
        <begin position="19"/>
        <end position="113"/>
    </location>
</feature>
<dbReference type="SUPFAM" id="SSF159888">
    <property type="entry name" value="YdhG-like"/>
    <property type="match status" value="1"/>
</dbReference>
<evidence type="ECO:0000313" key="2">
    <source>
        <dbReference type="EMBL" id="MCP2357015.1"/>
    </source>
</evidence>
<dbReference type="Gene3D" id="3.90.1150.200">
    <property type="match status" value="1"/>
</dbReference>
<gene>
    <name evidence="2" type="ORF">HD597_004035</name>
</gene>
<reference evidence="2" key="1">
    <citation type="submission" date="2022-06" db="EMBL/GenBank/DDBJ databases">
        <title>Sequencing the genomes of 1000 actinobacteria strains.</title>
        <authorList>
            <person name="Klenk H.-P."/>
        </authorList>
    </citation>
    <scope>NUCLEOTIDE SEQUENCE</scope>
    <source>
        <strain evidence="2">DSM 46694</strain>
    </source>
</reference>
<organism evidence="2 3">
    <name type="scientific">Nonomuraea thailandensis</name>
    <dbReference type="NCBI Taxonomy" id="1188745"/>
    <lineage>
        <taxon>Bacteria</taxon>
        <taxon>Bacillati</taxon>
        <taxon>Actinomycetota</taxon>
        <taxon>Actinomycetes</taxon>
        <taxon>Streptosporangiales</taxon>
        <taxon>Streptosporangiaceae</taxon>
        <taxon>Nonomuraea</taxon>
    </lineage>
</organism>
<sequence length="119" mass="13456">MSNTKKVDDFLDKLDHPLKEEMKAIRAIITANPKIEEDVKWGGPSFSYKEELATFSPRVKDAATLIFHQGALLKDDSGLLEPGPKGKAYAKLRNMGEIEAGREALERLVDEWIELMDRK</sequence>
<keyword evidence="3" id="KW-1185">Reference proteome</keyword>